<reference evidence="2" key="1">
    <citation type="journal article" date="2023" name="PeerJ">
        <title>Selection and evaluation of lactic acid bacteria from chicken feces in Thailand as potential probiotics.</title>
        <authorList>
            <person name="Khurajog B."/>
            <person name="Disastra Y."/>
            <person name="Lawwyne L.D."/>
            <person name="Sirichokchatchawan W."/>
            <person name="Niyomtham W."/>
            <person name="Yindee J."/>
            <person name="Hampson D.J."/>
            <person name="Prapasarakul N."/>
        </authorList>
    </citation>
    <scope>NUCLEOTIDE SEQUENCE</scope>
    <source>
        <strain evidence="2">BF9</strain>
    </source>
</reference>
<dbReference type="GeneID" id="57366703"/>
<keyword evidence="1" id="KW-0812">Transmembrane</keyword>
<name>A0AAW8YFT6_PEDAC</name>
<sequence>MDWRRKIREILLFALITTGMSWWVADFFPHQFQFNWGIIVVVNLMFAIAVLTRKR</sequence>
<reference evidence="2" key="2">
    <citation type="submission" date="2023-10" db="EMBL/GenBank/DDBJ databases">
        <authorList>
            <person name="Khurajog B."/>
        </authorList>
    </citation>
    <scope>NUCLEOTIDE SEQUENCE</scope>
    <source>
        <strain evidence="2">BF9</strain>
    </source>
</reference>
<proteinExistence type="predicted"/>
<accession>A0AAW8YFT6</accession>
<keyword evidence="1" id="KW-1133">Transmembrane helix</keyword>
<dbReference type="Proteomes" id="UP001280897">
    <property type="component" value="Unassembled WGS sequence"/>
</dbReference>
<evidence type="ECO:0000256" key="1">
    <source>
        <dbReference type="SAM" id="Phobius"/>
    </source>
</evidence>
<keyword evidence="1" id="KW-0472">Membrane</keyword>
<dbReference type="EMBL" id="JAWJAV010000002">
    <property type="protein sequence ID" value="MDV2620815.1"/>
    <property type="molecule type" value="Genomic_DNA"/>
</dbReference>
<feature type="transmembrane region" description="Helical" evidence="1">
    <location>
        <begin position="31"/>
        <end position="51"/>
    </location>
</feature>
<organism evidence="2 3">
    <name type="scientific">Pediococcus acidilactici</name>
    <dbReference type="NCBI Taxonomy" id="1254"/>
    <lineage>
        <taxon>Bacteria</taxon>
        <taxon>Bacillati</taxon>
        <taxon>Bacillota</taxon>
        <taxon>Bacilli</taxon>
        <taxon>Lactobacillales</taxon>
        <taxon>Lactobacillaceae</taxon>
        <taxon>Pediococcus</taxon>
        <taxon>Pediococcus acidilactici group</taxon>
    </lineage>
</organism>
<dbReference type="AlphaFoldDB" id="A0AAW8YFT6"/>
<dbReference type="RefSeq" id="WP_036667853.1">
    <property type="nucleotide sequence ID" value="NZ_BJMF01000001.1"/>
</dbReference>
<gene>
    <name evidence="2" type="ORF">R0G89_03595</name>
</gene>
<evidence type="ECO:0000313" key="2">
    <source>
        <dbReference type="EMBL" id="MDV2620815.1"/>
    </source>
</evidence>
<protein>
    <submittedName>
        <fullName evidence="2">Uncharacterized protein</fullName>
    </submittedName>
</protein>
<evidence type="ECO:0000313" key="3">
    <source>
        <dbReference type="Proteomes" id="UP001280897"/>
    </source>
</evidence>
<feature type="transmembrane region" description="Helical" evidence="1">
    <location>
        <begin position="7"/>
        <end position="25"/>
    </location>
</feature>
<comment type="caution">
    <text evidence="2">The sequence shown here is derived from an EMBL/GenBank/DDBJ whole genome shotgun (WGS) entry which is preliminary data.</text>
</comment>